<feature type="transmembrane region" description="Helical" evidence="1">
    <location>
        <begin position="118"/>
        <end position="139"/>
    </location>
</feature>
<dbReference type="EMBL" id="CP035913">
    <property type="protein sequence ID" value="QBE62289.1"/>
    <property type="molecule type" value="Genomic_DNA"/>
</dbReference>
<organism evidence="3 4">
    <name type="scientific">Pseudoduganella lutea</name>
    <dbReference type="NCBI Taxonomy" id="321985"/>
    <lineage>
        <taxon>Bacteria</taxon>
        <taxon>Pseudomonadati</taxon>
        <taxon>Pseudomonadota</taxon>
        <taxon>Betaproteobacteria</taxon>
        <taxon>Burkholderiales</taxon>
        <taxon>Oxalobacteraceae</taxon>
        <taxon>Telluria group</taxon>
        <taxon>Pseudoduganella</taxon>
    </lineage>
</organism>
<dbReference type="GO" id="GO:0016020">
    <property type="term" value="C:membrane"/>
    <property type="evidence" value="ECO:0007669"/>
    <property type="project" value="TreeGrafter"/>
</dbReference>
<keyword evidence="3" id="KW-0808">Transferase</keyword>
<keyword evidence="4" id="KW-1185">Reference proteome</keyword>
<feature type="transmembrane region" description="Helical" evidence="1">
    <location>
        <begin position="284"/>
        <end position="302"/>
    </location>
</feature>
<dbReference type="Proteomes" id="UP000290637">
    <property type="component" value="Chromosome"/>
</dbReference>
<reference evidence="3 4" key="1">
    <citation type="submission" date="2019-02" db="EMBL/GenBank/DDBJ databases">
        <title>Draft Genome Sequences of Six Type Strains of the Genus Massilia.</title>
        <authorList>
            <person name="Miess H."/>
            <person name="Frediansyhah A."/>
            <person name="Gross H."/>
        </authorList>
    </citation>
    <scope>NUCLEOTIDE SEQUENCE [LARGE SCALE GENOMIC DNA]</scope>
    <source>
        <strain evidence="3 4">DSM 17473</strain>
    </source>
</reference>
<dbReference type="AlphaFoldDB" id="A0A4P6KT44"/>
<keyword evidence="1" id="KW-1133">Transmembrane helix</keyword>
<dbReference type="GO" id="GO:0016747">
    <property type="term" value="F:acyltransferase activity, transferring groups other than amino-acyl groups"/>
    <property type="evidence" value="ECO:0007669"/>
    <property type="project" value="InterPro"/>
</dbReference>
<name>A0A4P6KT44_9BURK</name>
<protein>
    <submittedName>
        <fullName evidence="3">Acyltransferase</fullName>
    </submittedName>
</protein>
<feature type="transmembrane region" description="Helical" evidence="1">
    <location>
        <begin position="77"/>
        <end position="97"/>
    </location>
</feature>
<dbReference type="InterPro" id="IPR002656">
    <property type="entry name" value="Acyl_transf_3_dom"/>
</dbReference>
<dbReference type="InterPro" id="IPR050879">
    <property type="entry name" value="Acyltransferase_3"/>
</dbReference>
<dbReference type="PANTHER" id="PTHR23028:SF53">
    <property type="entry name" value="ACYL_TRANSF_3 DOMAIN-CONTAINING PROTEIN"/>
    <property type="match status" value="1"/>
</dbReference>
<keyword evidence="3" id="KW-0012">Acyltransferase</keyword>
<keyword evidence="1" id="KW-0812">Transmembrane</keyword>
<dbReference type="RefSeq" id="WP_130185425.1">
    <property type="nucleotide sequence ID" value="NZ_CP035913.1"/>
</dbReference>
<dbReference type="Pfam" id="PF01757">
    <property type="entry name" value="Acyl_transf_3"/>
    <property type="match status" value="1"/>
</dbReference>
<evidence type="ECO:0000313" key="4">
    <source>
        <dbReference type="Proteomes" id="UP000290637"/>
    </source>
</evidence>
<evidence type="ECO:0000313" key="3">
    <source>
        <dbReference type="EMBL" id="QBE62289.1"/>
    </source>
</evidence>
<accession>A0A4P6KT44</accession>
<feature type="transmembrane region" description="Helical" evidence="1">
    <location>
        <begin position="261"/>
        <end position="278"/>
    </location>
</feature>
<sequence length="395" mass="42181">MDFIPLTGALAALLAALAAVRITARWTPLPAAGRCETIDGLRGFLAFAVFLHHAAITERFLAHGTWTAPRSHLFVNFGQASVALFFMITGFLFYGALVRHRGGSLDWLRLFCSRILRLTPLYLFAMALMFVIVAVQTGWTWRQPPAEVLAGAGQWLGFTAFGTPDLNGLARTYVITAGVTWSLPYEWAFYLCLPLLALVQRVRVPLAWLAGSAAVAAAIGPDALRWPHTHYIAAFAGGIVAVHVAALPAMRAFAARPAASVLLLVAGAWAYAGFPSAWQPASLALLGVVFTLVAAGCDLFGVLRAKTARVFGEYAYSIYLLHGIALYVAFTLVPGAGQAAQLSPAAYWCAVAALAPLLVIACSLTFRYVEAPMMGRTAALVAAIRRQPKVAPVAP</sequence>
<proteinExistence type="predicted"/>
<dbReference type="OrthoDB" id="9814807at2"/>
<evidence type="ECO:0000259" key="2">
    <source>
        <dbReference type="Pfam" id="PF01757"/>
    </source>
</evidence>
<evidence type="ECO:0000256" key="1">
    <source>
        <dbReference type="SAM" id="Phobius"/>
    </source>
</evidence>
<feature type="transmembrane region" description="Helical" evidence="1">
    <location>
        <begin position="173"/>
        <end position="199"/>
    </location>
</feature>
<feature type="domain" description="Acyltransferase 3" evidence="2">
    <location>
        <begin position="38"/>
        <end position="361"/>
    </location>
</feature>
<dbReference type="PANTHER" id="PTHR23028">
    <property type="entry name" value="ACETYLTRANSFERASE"/>
    <property type="match status" value="1"/>
</dbReference>
<dbReference type="KEGG" id="plue:EWM63_04230"/>
<feature type="transmembrane region" description="Helical" evidence="1">
    <location>
        <begin position="314"/>
        <end position="333"/>
    </location>
</feature>
<gene>
    <name evidence="3" type="ORF">EWM63_04230</name>
</gene>
<feature type="transmembrane region" description="Helical" evidence="1">
    <location>
        <begin position="206"/>
        <end position="224"/>
    </location>
</feature>
<feature type="transmembrane region" description="Helical" evidence="1">
    <location>
        <begin position="345"/>
        <end position="366"/>
    </location>
</feature>
<dbReference type="GO" id="GO:0009103">
    <property type="term" value="P:lipopolysaccharide biosynthetic process"/>
    <property type="evidence" value="ECO:0007669"/>
    <property type="project" value="TreeGrafter"/>
</dbReference>
<feature type="transmembrane region" description="Helical" evidence="1">
    <location>
        <begin position="230"/>
        <end position="249"/>
    </location>
</feature>
<keyword evidence="1" id="KW-0472">Membrane</keyword>